<reference evidence="4 5" key="1">
    <citation type="journal article" date="2022" name="Front. Microbiol.">
        <title>Commensal bacteria contribute to the growth of multidrug-resistant Avibacterium paragallinarum in chickens.</title>
        <authorList>
            <person name="Zhu J."/>
            <person name="Chen Y."/>
            <person name="Wu Y."/>
            <person name="Wang Y."/>
            <person name="Zhu K."/>
        </authorList>
    </citation>
    <scope>NUCLEOTIDE SEQUENCE [LARGE SCALE GENOMIC DNA]</scope>
    <source>
        <strain evidence="4 5">AV12</strain>
    </source>
</reference>
<feature type="coiled-coil region" evidence="1">
    <location>
        <begin position="263"/>
        <end position="290"/>
    </location>
</feature>
<dbReference type="InterPro" id="IPR011335">
    <property type="entry name" value="Restrct_endonuc-II-like"/>
</dbReference>
<dbReference type="Gene3D" id="3.40.50.10770">
    <property type="entry name" value="Hypothetical protein VC1899 like domain (Restriction endonuclease-like)"/>
    <property type="match status" value="1"/>
</dbReference>
<dbReference type="Pfam" id="PF23400">
    <property type="entry name" value="CARF_Card1"/>
    <property type="match status" value="1"/>
</dbReference>
<feature type="domain" description="Card1 CARF" evidence="3">
    <location>
        <begin position="6"/>
        <end position="146"/>
    </location>
</feature>
<comment type="caution">
    <text evidence="4">The sequence shown here is derived from an EMBL/GenBank/DDBJ whole genome shotgun (WGS) entry which is preliminary data.</text>
</comment>
<evidence type="ECO:0000259" key="2">
    <source>
        <dbReference type="Pfam" id="PF09002"/>
    </source>
</evidence>
<accession>A0ABU7QPR1</accession>
<dbReference type="RefSeq" id="WP_194751069.1">
    <property type="nucleotide sequence ID" value="NZ_JACEWB010000008.1"/>
</dbReference>
<dbReference type="InterPro" id="IPR011856">
    <property type="entry name" value="tRNA_endonuc-like_dom_sf"/>
</dbReference>
<dbReference type="CDD" id="cd22364">
    <property type="entry name" value="VC1899-like"/>
    <property type="match status" value="1"/>
</dbReference>
<sequence length="388" mass="44617">MMKFDIHFCLISGQAAPNLLPILDTEFKPQKAVFVVSKAMKKQAEHLAKVFIANKVQVEQINLEDEFDFAKTSEQLLSLVEKYEDEKAALNVTGGTKLISIAAADAFNMIEKPIFYINTDNNEIIFLSKDENKEWIANKPLNTNITLSTYLAAYGKGIKTAQYKINSSLLEPMQPVIKYYDKYKDILPSLNFVAAEAEKNKLKYEFDKKFSMTAEFEDFLNELDFQRLIDYNGRLVHFKNEETRAFLNGGWLEDYVFQQVKAIKKVDDILENAELTNDQYQQNKSDYIAQNRGNKNEFDVIFLAKNKLHIIECKTQKFGKGTGQKAEDILYKLETLKDYGGLMTKKCLVSYFEVPEAVSNRAKSLNIHIIQGKDIARLKQLIQEWIAK</sequence>
<dbReference type="InterPro" id="IPR015093">
    <property type="entry name" value="Card1_endonucl_dom"/>
</dbReference>
<name>A0ABU7QPR1_AVIPA</name>
<dbReference type="Pfam" id="PF09002">
    <property type="entry name" value="Card1_endonuc"/>
    <property type="match status" value="1"/>
</dbReference>
<dbReference type="EMBL" id="JAMDKS010000008">
    <property type="protein sequence ID" value="MEE6112579.1"/>
    <property type="molecule type" value="Genomic_DNA"/>
</dbReference>
<organism evidence="4 5">
    <name type="scientific">Avibacterium paragallinarum</name>
    <name type="common">Haemophilus gallinarum</name>
    <dbReference type="NCBI Taxonomy" id="728"/>
    <lineage>
        <taxon>Bacteria</taxon>
        <taxon>Pseudomonadati</taxon>
        <taxon>Pseudomonadota</taxon>
        <taxon>Gammaproteobacteria</taxon>
        <taxon>Pasteurellales</taxon>
        <taxon>Pasteurellaceae</taxon>
        <taxon>Avibacterium</taxon>
    </lineage>
</organism>
<evidence type="ECO:0000259" key="3">
    <source>
        <dbReference type="Pfam" id="PF23400"/>
    </source>
</evidence>
<keyword evidence="5" id="KW-1185">Reference proteome</keyword>
<dbReference type="SUPFAM" id="SSF52980">
    <property type="entry name" value="Restriction endonuclease-like"/>
    <property type="match status" value="1"/>
</dbReference>
<proteinExistence type="predicted"/>
<feature type="domain" description="Card1 endonuclease" evidence="2">
    <location>
        <begin position="241"/>
        <end position="387"/>
    </location>
</feature>
<evidence type="ECO:0000256" key="1">
    <source>
        <dbReference type="SAM" id="Coils"/>
    </source>
</evidence>
<evidence type="ECO:0000313" key="4">
    <source>
        <dbReference type="EMBL" id="MEE6112579.1"/>
    </source>
</evidence>
<dbReference type="Gene3D" id="3.40.1350.10">
    <property type="match status" value="1"/>
</dbReference>
<dbReference type="Gene3D" id="1.10.10.680">
    <property type="entry name" value="Hypothetical protein VC1899 (Restriction endonuclease-like)"/>
    <property type="match status" value="1"/>
</dbReference>
<dbReference type="InterPro" id="IPR056339">
    <property type="entry name" value="CARF_Card1"/>
</dbReference>
<gene>
    <name evidence="4" type="ORF">M5S25_05105</name>
</gene>
<evidence type="ECO:0000313" key="5">
    <source>
        <dbReference type="Proteomes" id="UP001352533"/>
    </source>
</evidence>
<dbReference type="Proteomes" id="UP001352533">
    <property type="component" value="Unassembled WGS sequence"/>
</dbReference>
<keyword evidence="1" id="KW-0175">Coiled coil</keyword>
<protein>
    <submittedName>
        <fullName evidence="4">DUF1887 family CARF protein</fullName>
    </submittedName>
</protein>